<evidence type="ECO:0000313" key="1">
    <source>
        <dbReference type="EMBL" id="BCR36655.1"/>
    </source>
</evidence>
<evidence type="ECO:0000313" key="2">
    <source>
        <dbReference type="Proteomes" id="UP000620133"/>
    </source>
</evidence>
<dbReference type="EMBL" id="AP024412">
    <property type="protein sequence ID" value="BCR36655.1"/>
    <property type="molecule type" value="Genomic_DNA"/>
</dbReference>
<dbReference type="RefSeq" id="WP_176239301.1">
    <property type="nucleotide sequence ID" value="NZ_AP024412.1"/>
</dbReference>
<organism evidence="1 2">
    <name type="scientific">Mariniplasma anaerobium</name>
    <dbReference type="NCBI Taxonomy" id="2735436"/>
    <lineage>
        <taxon>Bacteria</taxon>
        <taxon>Bacillati</taxon>
        <taxon>Mycoplasmatota</taxon>
        <taxon>Mollicutes</taxon>
        <taxon>Acholeplasmatales</taxon>
        <taxon>Acholeplasmataceae</taxon>
        <taxon>Mariniplasma</taxon>
    </lineage>
</organism>
<dbReference type="AlphaFoldDB" id="A0A7U9XVR3"/>
<accession>A0A7U9XVR3</accession>
<dbReference type="Proteomes" id="UP000620133">
    <property type="component" value="Chromosome"/>
</dbReference>
<dbReference type="KEGG" id="manr:MPAN_015480"/>
<proteinExistence type="predicted"/>
<gene>
    <name evidence="1" type="ORF">MPAN_015480</name>
</gene>
<sequence>MFESLFDISSTSITLIDTVVMIIFGLISGIIISFTYMHTYRDQNYNSNFALTMVLLPLVVSLLIMLIGSDIAAAFSLAGAFSIIRFRSAPGEPKDIAYVLFAMMAGLASGVGAKGYTVIFTIILCIVMFALFKLKYGEKKNVPKEIKITIPEDLNYTEAFKEVFESHNINYSLSHLKSTSLGSLYQLTYKVRMPEKTDLEKLINDIRVRNSNLNISINLVENTDY</sequence>
<keyword evidence="2" id="KW-1185">Reference proteome</keyword>
<protein>
    <submittedName>
        <fullName evidence="1">DUF4956 domain-containing protein</fullName>
    </submittedName>
</protein>
<reference evidence="1" key="1">
    <citation type="submission" date="2021-01" db="EMBL/GenBank/DDBJ databases">
        <title>Draft genome sequence of Acholeplasmataceae bacterium strain Mahy22.</title>
        <authorList>
            <person name="Watanabe M."/>
            <person name="Kojima H."/>
            <person name="Fukui M."/>
        </authorList>
    </citation>
    <scope>NUCLEOTIDE SEQUENCE</scope>
    <source>
        <strain evidence="1">Mahy22</strain>
    </source>
</reference>
<name>A0A7U9XVR3_9MOLU</name>
<dbReference type="InterPro" id="IPR032531">
    <property type="entry name" value="DUF4956"/>
</dbReference>
<dbReference type="Pfam" id="PF16316">
    <property type="entry name" value="DUF4956"/>
    <property type="match status" value="1"/>
</dbReference>